<comment type="caution">
    <text evidence="1">The sequence shown here is derived from an EMBL/GenBank/DDBJ whole genome shotgun (WGS) entry which is preliminary data.</text>
</comment>
<evidence type="ECO:0000313" key="1">
    <source>
        <dbReference type="EMBL" id="EFU71138.1"/>
    </source>
</evidence>
<evidence type="ECO:0000313" key="2">
    <source>
        <dbReference type="Proteomes" id="UP000005813"/>
    </source>
</evidence>
<reference evidence="1 2" key="1">
    <citation type="submission" date="2010-12" db="EMBL/GenBank/DDBJ databases">
        <authorList>
            <person name="Muzny D."/>
            <person name="Qin X."/>
            <person name="Buhay C."/>
            <person name="Dugan-Rocha S."/>
            <person name="Ding Y."/>
            <person name="Chen G."/>
            <person name="Hawes A."/>
            <person name="Holder M."/>
            <person name="Jhangiani S."/>
            <person name="Johnson A."/>
            <person name="Khan Z."/>
            <person name="Li Z."/>
            <person name="Liu W."/>
            <person name="Liu X."/>
            <person name="Perez L."/>
            <person name="Shen H."/>
            <person name="Wang Q."/>
            <person name="Watt J."/>
            <person name="Xi L."/>
            <person name="Xin Y."/>
            <person name="Zhou J."/>
            <person name="Deng J."/>
            <person name="Jiang H."/>
            <person name="Liu Y."/>
            <person name="Qu J."/>
            <person name="Song X.-Z."/>
            <person name="Zhang L."/>
            <person name="Villasana D."/>
            <person name="Johnson A."/>
            <person name="Liu J."/>
            <person name="Liyanage D."/>
            <person name="Lorensuhewa L."/>
            <person name="Robinson T."/>
            <person name="Song A."/>
            <person name="Song B.-B."/>
            <person name="Dinh H."/>
            <person name="Thornton R."/>
            <person name="Coyle M."/>
            <person name="Francisco L."/>
            <person name="Jackson L."/>
            <person name="Javaid M."/>
            <person name="Korchina V."/>
            <person name="Kovar C."/>
            <person name="Mata R."/>
            <person name="Mathew T."/>
            <person name="Ngo R."/>
            <person name="Nguyen L."/>
            <person name="Nguyen N."/>
            <person name="Okwuonu G."/>
            <person name="Ongeri F."/>
            <person name="Pham C."/>
            <person name="Simmons D."/>
            <person name="Wilczek-Boney K."/>
            <person name="Hale W."/>
            <person name="Jakkamsetti A."/>
            <person name="Pham P."/>
            <person name="Ruth R."/>
            <person name="San Lucas F."/>
            <person name="Warren J."/>
            <person name="Zhang J."/>
            <person name="Zhao Z."/>
            <person name="Zhou C."/>
            <person name="Zhu D."/>
            <person name="Lee S."/>
            <person name="Bess C."/>
            <person name="Blankenburg K."/>
            <person name="Forbes L."/>
            <person name="Fu Q."/>
            <person name="Gubbala S."/>
            <person name="Hirani K."/>
            <person name="Jayaseelan J.C."/>
            <person name="Lara F."/>
            <person name="Munidasa M."/>
            <person name="Palculict T."/>
            <person name="Patil S."/>
            <person name="Pu L.-L."/>
            <person name="Saada N."/>
            <person name="Tang L."/>
            <person name="Weissenberger G."/>
            <person name="Zhu Y."/>
            <person name="Hemphill L."/>
            <person name="Shang Y."/>
            <person name="Youmans B."/>
            <person name="Ayvaz T."/>
            <person name="Ross M."/>
            <person name="Santibanez J."/>
            <person name="Aqrawi P."/>
            <person name="Gross S."/>
            <person name="Joshi V."/>
            <person name="Fowler G."/>
            <person name="Nazareth L."/>
            <person name="Reid J."/>
            <person name="Worley K."/>
            <person name="Petrosino J."/>
            <person name="Highlander S."/>
            <person name="Gibbs R."/>
        </authorList>
    </citation>
    <scope>NUCLEOTIDE SEQUENCE [LARGE SCALE GENOMIC DNA]</scope>
    <source>
        <strain evidence="1 2">JV21</strain>
    </source>
</reference>
<proteinExistence type="predicted"/>
<dbReference type="RefSeq" id="WP_004278149.1">
    <property type="nucleotide sequence ID" value="NZ_GL622228.1"/>
</dbReference>
<name>A0A828QU73_CAMUP</name>
<sequence length="266" mass="31851">MTYEDFSNKLKKLQLSRDEFSKIVGMSYNSVANWKSKEIPAWVDSWLENYEQQKSFNHLVNEVEKYTTKEIKMNDIKEFLKQKYLMSALKKPQDCLKLSFQYHQVKVNIYFDYYENTFNLFLILSYGKSYYFTPLNIDNLIVKNPHLNDAPKEILRQILDNSSLKDFYDNMREHIIHDDIQESDYEDYEFRNGVRSNTNNDKNPFLSHLRKTPISENHLNFLNTQFNISKYILQKIKAKGYTIVTTTDFSKRKSLTLILNEYDIKL</sequence>
<gene>
    <name evidence="1" type="ORF">HMPREF9400_1619</name>
</gene>
<dbReference type="Proteomes" id="UP000005813">
    <property type="component" value="Unassembled WGS sequence"/>
</dbReference>
<dbReference type="EMBL" id="AEPU01000034">
    <property type="protein sequence ID" value="EFU71138.1"/>
    <property type="molecule type" value="Genomic_DNA"/>
</dbReference>
<dbReference type="AlphaFoldDB" id="A0A828QU73"/>
<protein>
    <submittedName>
        <fullName evidence="1">Uncharacterized protein</fullName>
    </submittedName>
</protein>
<accession>A0A828QU73</accession>
<organism evidence="1 2">
    <name type="scientific">Campylobacter upsaliensis JV21</name>
    <dbReference type="NCBI Taxonomy" id="888826"/>
    <lineage>
        <taxon>Bacteria</taxon>
        <taxon>Pseudomonadati</taxon>
        <taxon>Campylobacterota</taxon>
        <taxon>Epsilonproteobacteria</taxon>
        <taxon>Campylobacterales</taxon>
        <taxon>Campylobacteraceae</taxon>
        <taxon>Campylobacter</taxon>
    </lineage>
</organism>